<evidence type="ECO:0000256" key="13">
    <source>
        <dbReference type="ARBA" id="ARBA00023280"/>
    </source>
</evidence>
<dbReference type="GO" id="GO:0005576">
    <property type="term" value="C:extracellular region"/>
    <property type="evidence" value="ECO:0007669"/>
    <property type="project" value="UniProtKB-SubCell"/>
</dbReference>
<dbReference type="SMART" id="SM00409">
    <property type="entry name" value="IG"/>
    <property type="match status" value="2"/>
</dbReference>
<evidence type="ECO:0000256" key="11">
    <source>
        <dbReference type="ARBA" id="ARBA00023180"/>
    </source>
</evidence>
<gene>
    <name evidence="19" type="primary">20</name>
</gene>
<dbReference type="InterPro" id="IPR036179">
    <property type="entry name" value="Ig-like_dom_sf"/>
</dbReference>
<dbReference type="InterPro" id="IPR003599">
    <property type="entry name" value="Ig_sub"/>
</dbReference>
<reference evidence="19 20" key="1">
    <citation type="submission" date="2014-09" db="EMBL/GenBank/DDBJ databases">
        <title>Complete Genome Sequence of the Embu Virus Strain SPAn 880.</title>
        <authorList>
            <person name="Ibrahim M.S."/>
            <person name="Antwerpen M.H."/>
            <person name="Georgi E."/>
            <person name="Vette P."/>
            <person name="Zoeller G."/>
            <person name="Meyer H."/>
        </authorList>
    </citation>
    <scope>NUCLEOTIDE SEQUENCE [LARGE SCALE GENOMIC DNA]</scope>
    <source>
        <strain evidence="19">SPAn880</strain>
    </source>
</reference>
<comment type="function">
    <text evidence="17">Counteracts the antiviral effects of host IFN-alpha/beta and key IFN-inducible proteins involved in viral RNA degradation suxh as host OAS1. Acts as a soluble IFN-alpha receptor and thus inhibits the interaction between host IFN-alpha and its receptor.</text>
</comment>
<proteinExistence type="inferred from homology"/>
<evidence type="ECO:0000256" key="7">
    <source>
        <dbReference type="ARBA" id="ARBA00022729"/>
    </source>
</evidence>
<keyword evidence="13" id="KW-0899">Viral immunoevasion</keyword>
<evidence type="ECO:0000256" key="5">
    <source>
        <dbReference type="ARBA" id="ARBA00022581"/>
    </source>
</evidence>
<evidence type="ECO:0000256" key="8">
    <source>
        <dbReference type="ARBA" id="ARBA00022737"/>
    </source>
</evidence>
<keyword evidence="10" id="KW-1015">Disulfide bond</keyword>
<evidence type="ECO:0000256" key="10">
    <source>
        <dbReference type="ARBA" id="ARBA00023157"/>
    </source>
</evidence>
<dbReference type="PANTHER" id="PTHR11890:SF44">
    <property type="entry name" value="X-LINKED INTERLEUKIN-1 RECEPTOR ACCESSORY PROTEIN-LIKE 2"/>
    <property type="match status" value="1"/>
</dbReference>
<keyword evidence="9" id="KW-1114">Inhibition of host interferon signaling pathway by virus</keyword>
<evidence type="ECO:0000256" key="2">
    <source>
        <dbReference type="ARBA" id="ARBA00009752"/>
    </source>
</evidence>
<evidence type="ECO:0000259" key="18">
    <source>
        <dbReference type="PROSITE" id="PS50835"/>
    </source>
</evidence>
<keyword evidence="12" id="KW-0922">Interferon antiviral system evasion</keyword>
<dbReference type="Proteomes" id="UP000121784">
    <property type="component" value="Segment"/>
</dbReference>
<dbReference type="PANTHER" id="PTHR11890">
    <property type="entry name" value="INTERLEUKIN-1 RECEPTOR FAMILY MEMBER"/>
    <property type="match status" value="1"/>
</dbReference>
<evidence type="ECO:0000256" key="17">
    <source>
        <dbReference type="ARBA" id="ARBA00045444"/>
    </source>
</evidence>
<keyword evidence="19" id="KW-0675">Receptor</keyword>
<evidence type="ECO:0000313" key="20">
    <source>
        <dbReference type="Proteomes" id="UP000121784"/>
    </source>
</evidence>
<keyword evidence="5" id="KW-0945">Host-virus interaction</keyword>
<sequence length="386" mass="45039">MNIIIFFTLLTLSYAHEFVPTPEPPPLDDNHTQSIDVVVPTTKPPLIDKNDYISLDEYYNLQLDELPNHYKKLLNTSCNYRGKNLPVFSKFGNPVSIPCPAIRYYYFKNYTIEWQRTSDMRHVSKHNIKENKLWIPKLSRRKSYRAYICTVHTDDKCLQSLVTIDTKFTNQRCYEMSQELYTYGNIGKLKYYSPRGYYKTEWYKNEQLIHYGSGKYSIDKDVLIINNLTLDDSGRYICKKYYKNTRQGKNDIEASHCIDYTVYPRQDHNFDITVTDYPILKVKIGEPANTTCTVVGKSKWEVPFVSWHYGFNGSYVEFAYDVVSWSVSPNTMMLYFVNVSQSDIGTTYECIGKTTGVKKTLTITVVLNDNDTDYNKDIKLLNNTSI</sequence>
<keyword evidence="6" id="KW-1090">Inhibition of host innate immune response by virus</keyword>
<keyword evidence="3" id="KW-0244">Early protein</keyword>
<dbReference type="PROSITE" id="PS50835">
    <property type="entry name" value="IG_LIKE"/>
    <property type="match status" value="1"/>
</dbReference>
<organism evidence="19 20">
    <name type="scientific">Cotia virus</name>
    <dbReference type="NCBI Taxonomy" id="39444"/>
    <lineage>
        <taxon>Viruses</taxon>
        <taxon>Varidnaviria</taxon>
        <taxon>Bamfordvirae</taxon>
        <taxon>Nucleocytoviricota</taxon>
        <taxon>Pokkesviricetes</taxon>
        <taxon>Chitovirales</taxon>
        <taxon>Poxviridae</taxon>
        <taxon>Chordopoxvirinae</taxon>
        <taxon>Oryzopoxvirus</taxon>
        <taxon>Oryzopoxvirus cotia</taxon>
    </lineage>
</organism>
<dbReference type="SUPFAM" id="SSF48726">
    <property type="entry name" value="Immunoglobulin"/>
    <property type="match status" value="2"/>
</dbReference>
<evidence type="ECO:0000256" key="4">
    <source>
        <dbReference type="ARBA" id="ARBA00022525"/>
    </source>
</evidence>
<dbReference type="GO" id="GO:0052170">
    <property type="term" value="P:symbiont-mediated suppression of host innate immune response"/>
    <property type="evidence" value="ECO:0007669"/>
    <property type="project" value="UniProtKB-KW"/>
</dbReference>
<protein>
    <recommendedName>
        <fullName evidence="16">Soluble interferon alpha/beta receptor OPG204</fullName>
    </recommendedName>
</protein>
<evidence type="ECO:0000313" key="19">
    <source>
        <dbReference type="EMBL" id="AIT70635.1"/>
    </source>
</evidence>
<name>A0A097IVM3_9POXV</name>
<keyword evidence="8" id="KW-0677">Repeat</keyword>
<accession>A0A097IVM3</accession>
<keyword evidence="7" id="KW-0732">Signal</keyword>
<dbReference type="Gene3D" id="2.60.40.10">
    <property type="entry name" value="Immunoglobulins"/>
    <property type="match status" value="3"/>
</dbReference>
<evidence type="ECO:0000256" key="16">
    <source>
        <dbReference type="ARBA" id="ARBA00041012"/>
    </source>
</evidence>
<dbReference type="EMBL" id="KM595078">
    <property type="protein sequence ID" value="AIT70635.1"/>
    <property type="molecule type" value="Genomic_DNA"/>
</dbReference>
<keyword evidence="11" id="KW-0325">Glycoprotein</keyword>
<dbReference type="InterPro" id="IPR007110">
    <property type="entry name" value="Ig-like_dom"/>
</dbReference>
<evidence type="ECO:0000256" key="9">
    <source>
        <dbReference type="ARBA" id="ARBA00022830"/>
    </source>
</evidence>
<evidence type="ECO:0000256" key="14">
    <source>
        <dbReference type="ARBA" id="ARBA00023319"/>
    </source>
</evidence>
<evidence type="ECO:0000256" key="3">
    <source>
        <dbReference type="ARBA" id="ARBA00022518"/>
    </source>
</evidence>
<dbReference type="InterPro" id="IPR015621">
    <property type="entry name" value="IL-1_rcpt_fam"/>
</dbReference>
<evidence type="ECO:0000256" key="15">
    <source>
        <dbReference type="ARBA" id="ARBA00038761"/>
    </source>
</evidence>
<feature type="domain" description="Ig-like" evidence="18">
    <location>
        <begin position="92"/>
        <end position="159"/>
    </location>
</feature>
<comment type="similarity">
    <text evidence="2">Belongs to the interleukin-1 receptor family.</text>
</comment>
<comment type="subunit">
    <text evidence="15">Interacts with host IFNA1.</text>
</comment>
<dbReference type="InterPro" id="IPR013783">
    <property type="entry name" value="Ig-like_fold"/>
</dbReference>
<keyword evidence="14" id="KW-0393">Immunoglobulin domain</keyword>
<comment type="subcellular location">
    <subcellularLocation>
        <location evidence="1">Secreted</location>
    </subcellularLocation>
</comment>
<keyword evidence="4" id="KW-0964">Secreted</keyword>
<evidence type="ECO:0000256" key="1">
    <source>
        <dbReference type="ARBA" id="ARBA00004613"/>
    </source>
</evidence>
<dbReference type="GO" id="GO:0039502">
    <property type="term" value="P:symbiont-mediated suppression of host type I interferon-mediated signaling pathway"/>
    <property type="evidence" value="ECO:0007669"/>
    <property type="project" value="UniProtKB-KW"/>
</dbReference>
<evidence type="ECO:0000256" key="6">
    <source>
        <dbReference type="ARBA" id="ARBA00022632"/>
    </source>
</evidence>
<evidence type="ECO:0000256" key="12">
    <source>
        <dbReference type="ARBA" id="ARBA00023258"/>
    </source>
</evidence>